<feature type="domain" description="N-acetyltransferase" evidence="3">
    <location>
        <begin position="1"/>
        <end position="148"/>
    </location>
</feature>
<dbReference type="AlphaFoldDB" id="A0A1H8XUQ6"/>
<dbReference type="STRING" id="394193.SAMN04489732_109101"/>
<dbReference type="EMBL" id="FOEF01000009">
    <property type="protein sequence ID" value="SEP43780.1"/>
    <property type="molecule type" value="Genomic_DNA"/>
</dbReference>
<dbReference type="PANTHER" id="PTHR43877:SF2">
    <property type="entry name" value="AMINOALKYLPHOSPHONATE N-ACETYLTRANSFERASE-RELATED"/>
    <property type="match status" value="1"/>
</dbReference>
<dbReference type="InterPro" id="IPR050832">
    <property type="entry name" value="Bact_Acetyltransf"/>
</dbReference>
<dbReference type="Pfam" id="PF00583">
    <property type="entry name" value="Acetyltransf_1"/>
    <property type="match status" value="1"/>
</dbReference>
<dbReference type="RefSeq" id="WP_091618783.1">
    <property type="nucleotide sequence ID" value="NZ_FOEF01000009.1"/>
</dbReference>
<sequence>MTEASIRSAEQTDLAVLATCLGDPGYFEDRLLRQTKGLGVLYTAWHGHEPVGDLYLWLEEAEEAPIREHLPGVPLLTHLEVREGLRSRGIGQALVEAAEERLVKLGHDLGALAVRTDNHRAARLYRRLGYHDWGRGEVVCNAMRTAPDGSMVTEPELCRVMVKDLLGRHPKRLTEGACGHPS</sequence>
<evidence type="ECO:0000256" key="2">
    <source>
        <dbReference type="ARBA" id="ARBA00023315"/>
    </source>
</evidence>
<dbReference type="SUPFAM" id="SSF55729">
    <property type="entry name" value="Acyl-CoA N-acyltransferases (Nat)"/>
    <property type="match status" value="1"/>
</dbReference>
<evidence type="ECO:0000313" key="4">
    <source>
        <dbReference type="EMBL" id="SEP43780.1"/>
    </source>
</evidence>
<dbReference type="GO" id="GO:0016747">
    <property type="term" value="F:acyltransferase activity, transferring groups other than amino-acyl groups"/>
    <property type="evidence" value="ECO:0007669"/>
    <property type="project" value="InterPro"/>
</dbReference>
<dbReference type="Proteomes" id="UP000198582">
    <property type="component" value="Unassembled WGS sequence"/>
</dbReference>
<dbReference type="OrthoDB" id="5173601at2"/>
<dbReference type="PANTHER" id="PTHR43877">
    <property type="entry name" value="AMINOALKYLPHOSPHONATE N-ACETYLTRANSFERASE-RELATED-RELATED"/>
    <property type="match status" value="1"/>
</dbReference>
<proteinExistence type="predicted"/>
<dbReference type="InterPro" id="IPR016181">
    <property type="entry name" value="Acyl_CoA_acyltransferase"/>
</dbReference>
<organism evidence="4 5">
    <name type="scientific">Amycolatopsis saalfeldensis</name>
    <dbReference type="NCBI Taxonomy" id="394193"/>
    <lineage>
        <taxon>Bacteria</taxon>
        <taxon>Bacillati</taxon>
        <taxon>Actinomycetota</taxon>
        <taxon>Actinomycetes</taxon>
        <taxon>Pseudonocardiales</taxon>
        <taxon>Pseudonocardiaceae</taxon>
        <taxon>Amycolatopsis</taxon>
    </lineage>
</organism>
<protein>
    <submittedName>
        <fullName evidence="4">Acetyltransferase (GNAT) family protein</fullName>
    </submittedName>
</protein>
<reference evidence="4 5" key="1">
    <citation type="submission" date="2016-10" db="EMBL/GenBank/DDBJ databases">
        <authorList>
            <person name="de Groot N.N."/>
        </authorList>
    </citation>
    <scope>NUCLEOTIDE SEQUENCE [LARGE SCALE GENOMIC DNA]</scope>
    <source>
        <strain evidence="4 5">DSM 44993</strain>
    </source>
</reference>
<keyword evidence="5" id="KW-1185">Reference proteome</keyword>
<accession>A0A1H8XUQ6</accession>
<dbReference type="PROSITE" id="PS51186">
    <property type="entry name" value="GNAT"/>
    <property type="match status" value="1"/>
</dbReference>
<keyword evidence="1 4" id="KW-0808">Transferase</keyword>
<keyword evidence="2" id="KW-0012">Acyltransferase</keyword>
<evidence type="ECO:0000256" key="1">
    <source>
        <dbReference type="ARBA" id="ARBA00022679"/>
    </source>
</evidence>
<evidence type="ECO:0000259" key="3">
    <source>
        <dbReference type="PROSITE" id="PS51186"/>
    </source>
</evidence>
<dbReference type="InterPro" id="IPR000182">
    <property type="entry name" value="GNAT_dom"/>
</dbReference>
<dbReference type="Gene3D" id="3.40.630.30">
    <property type="match status" value="1"/>
</dbReference>
<name>A0A1H8XUQ6_9PSEU</name>
<evidence type="ECO:0000313" key="5">
    <source>
        <dbReference type="Proteomes" id="UP000198582"/>
    </source>
</evidence>
<gene>
    <name evidence="4" type="ORF">SAMN04489732_109101</name>
</gene>